<keyword evidence="2" id="KW-1185">Reference proteome</keyword>
<dbReference type="EMBL" id="JXTB01001030">
    <property type="protein sequence ID" value="PON31483.1"/>
    <property type="molecule type" value="Genomic_DNA"/>
</dbReference>
<gene>
    <name evidence="1" type="ORF">PanWU01x14_369560</name>
</gene>
<evidence type="ECO:0000313" key="2">
    <source>
        <dbReference type="Proteomes" id="UP000237105"/>
    </source>
</evidence>
<proteinExistence type="predicted"/>
<accession>A0A2P5A4K9</accession>
<dbReference type="Proteomes" id="UP000237105">
    <property type="component" value="Unassembled WGS sequence"/>
</dbReference>
<feature type="non-terminal residue" evidence="1">
    <location>
        <position position="55"/>
    </location>
</feature>
<sequence>MAISRSSPPSRSASLVFSSIFLLKSGHDFCLLRHFGLPLLFRFAQQSNVFSTPVL</sequence>
<evidence type="ECO:0000313" key="1">
    <source>
        <dbReference type="EMBL" id="PON31483.1"/>
    </source>
</evidence>
<name>A0A2P5A4K9_PARAD</name>
<organism evidence="1 2">
    <name type="scientific">Parasponia andersonii</name>
    <name type="common">Sponia andersonii</name>
    <dbReference type="NCBI Taxonomy" id="3476"/>
    <lineage>
        <taxon>Eukaryota</taxon>
        <taxon>Viridiplantae</taxon>
        <taxon>Streptophyta</taxon>
        <taxon>Embryophyta</taxon>
        <taxon>Tracheophyta</taxon>
        <taxon>Spermatophyta</taxon>
        <taxon>Magnoliopsida</taxon>
        <taxon>eudicotyledons</taxon>
        <taxon>Gunneridae</taxon>
        <taxon>Pentapetalae</taxon>
        <taxon>rosids</taxon>
        <taxon>fabids</taxon>
        <taxon>Rosales</taxon>
        <taxon>Cannabaceae</taxon>
        <taxon>Parasponia</taxon>
    </lineage>
</organism>
<comment type="caution">
    <text evidence="1">The sequence shown here is derived from an EMBL/GenBank/DDBJ whole genome shotgun (WGS) entry which is preliminary data.</text>
</comment>
<protein>
    <submittedName>
        <fullName evidence="1">Uncharacterized protein</fullName>
    </submittedName>
</protein>
<reference evidence="2" key="1">
    <citation type="submission" date="2016-06" db="EMBL/GenBank/DDBJ databases">
        <title>Parallel loss of symbiosis genes in relatives of nitrogen-fixing non-legume Parasponia.</title>
        <authorList>
            <person name="Van Velzen R."/>
            <person name="Holmer R."/>
            <person name="Bu F."/>
            <person name="Rutten L."/>
            <person name="Van Zeijl A."/>
            <person name="Liu W."/>
            <person name="Santuari L."/>
            <person name="Cao Q."/>
            <person name="Sharma T."/>
            <person name="Shen D."/>
            <person name="Roswanjaya Y."/>
            <person name="Wardhani T."/>
            <person name="Kalhor M.S."/>
            <person name="Jansen J."/>
            <person name="Van den Hoogen J."/>
            <person name="Gungor B."/>
            <person name="Hartog M."/>
            <person name="Hontelez J."/>
            <person name="Verver J."/>
            <person name="Yang W.-C."/>
            <person name="Schijlen E."/>
            <person name="Repin R."/>
            <person name="Schilthuizen M."/>
            <person name="Schranz E."/>
            <person name="Heidstra R."/>
            <person name="Miyata K."/>
            <person name="Fedorova E."/>
            <person name="Kohlen W."/>
            <person name="Bisseling T."/>
            <person name="Smit S."/>
            <person name="Geurts R."/>
        </authorList>
    </citation>
    <scope>NUCLEOTIDE SEQUENCE [LARGE SCALE GENOMIC DNA]</scope>
    <source>
        <strain evidence="2">cv. WU1-14</strain>
    </source>
</reference>
<dbReference type="AlphaFoldDB" id="A0A2P5A4K9"/>